<evidence type="ECO:0000256" key="12">
    <source>
        <dbReference type="ARBA" id="ARBA00022989"/>
    </source>
</evidence>
<dbReference type="Gene3D" id="3.40.50.300">
    <property type="entry name" value="P-loop containing nucleotide triphosphate hydrolases"/>
    <property type="match status" value="1"/>
</dbReference>
<evidence type="ECO:0000256" key="14">
    <source>
        <dbReference type="ARBA" id="ARBA00023137"/>
    </source>
</evidence>
<feature type="domain" description="Polysaccharide chain length determinant N-terminal" evidence="17">
    <location>
        <begin position="14"/>
        <end position="107"/>
    </location>
</feature>
<dbReference type="EC" id="2.7.10.2" evidence="4"/>
<feature type="domain" description="Tyrosine-protein kinase G-rich" evidence="19">
    <location>
        <begin position="444"/>
        <end position="518"/>
    </location>
</feature>
<evidence type="ECO:0000256" key="16">
    <source>
        <dbReference type="SAM" id="Phobius"/>
    </source>
</evidence>
<keyword evidence="9" id="KW-0547">Nucleotide-binding</keyword>
<evidence type="ECO:0000313" key="21">
    <source>
        <dbReference type="Proteomes" id="UP000468443"/>
    </source>
</evidence>
<evidence type="ECO:0000256" key="9">
    <source>
        <dbReference type="ARBA" id="ARBA00022741"/>
    </source>
</evidence>
<feature type="domain" description="AAA" evidence="18">
    <location>
        <begin position="589"/>
        <end position="741"/>
    </location>
</feature>
<dbReference type="Proteomes" id="UP000468443">
    <property type="component" value="Unassembled WGS sequence"/>
</dbReference>
<dbReference type="InterPro" id="IPR025669">
    <property type="entry name" value="AAA_dom"/>
</dbReference>
<evidence type="ECO:0000256" key="6">
    <source>
        <dbReference type="ARBA" id="ARBA00022519"/>
    </source>
</evidence>
<reference evidence="20 21" key="1">
    <citation type="submission" date="2020-01" db="EMBL/GenBank/DDBJ databases">
        <title>Muriicola jejuensis KCTC 22299.</title>
        <authorList>
            <person name="Wang G."/>
        </authorList>
    </citation>
    <scope>NUCLEOTIDE SEQUENCE [LARGE SCALE GENOMIC DNA]</scope>
    <source>
        <strain evidence="20 21">KCTC 22299</strain>
    </source>
</reference>
<keyword evidence="10 20" id="KW-0418">Kinase</keyword>
<evidence type="ECO:0000256" key="11">
    <source>
        <dbReference type="ARBA" id="ARBA00022840"/>
    </source>
</evidence>
<dbReference type="Pfam" id="PF13807">
    <property type="entry name" value="GNVR"/>
    <property type="match status" value="1"/>
</dbReference>
<keyword evidence="8 16" id="KW-0812">Transmembrane</keyword>
<name>A0A6P0UE35_9FLAO</name>
<keyword evidence="14" id="KW-0829">Tyrosine-protein kinase</keyword>
<dbReference type="Pfam" id="PF02706">
    <property type="entry name" value="Wzz"/>
    <property type="match status" value="1"/>
</dbReference>
<evidence type="ECO:0000256" key="1">
    <source>
        <dbReference type="ARBA" id="ARBA00004429"/>
    </source>
</evidence>
<feature type="transmembrane region" description="Helical" evidence="16">
    <location>
        <begin position="28"/>
        <end position="46"/>
    </location>
</feature>
<keyword evidence="21" id="KW-1185">Reference proteome</keyword>
<dbReference type="AlphaFoldDB" id="A0A6P0UE35"/>
<evidence type="ECO:0000259" key="18">
    <source>
        <dbReference type="Pfam" id="PF13614"/>
    </source>
</evidence>
<organism evidence="20 21">
    <name type="scientific">Muriicola jejuensis</name>
    <dbReference type="NCBI Taxonomy" id="504488"/>
    <lineage>
        <taxon>Bacteria</taxon>
        <taxon>Pseudomonadati</taxon>
        <taxon>Bacteroidota</taxon>
        <taxon>Flavobacteriia</taxon>
        <taxon>Flavobacteriales</taxon>
        <taxon>Flavobacteriaceae</taxon>
        <taxon>Muriicola</taxon>
    </lineage>
</organism>
<keyword evidence="13 16" id="KW-0472">Membrane</keyword>
<evidence type="ECO:0000259" key="17">
    <source>
        <dbReference type="Pfam" id="PF02706"/>
    </source>
</evidence>
<evidence type="ECO:0000256" key="7">
    <source>
        <dbReference type="ARBA" id="ARBA00022679"/>
    </source>
</evidence>
<evidence type="ECO:0000256" key="5">
    <source>
        <dbReference type="ARBA" id="ARBA00022475"/>
    </source>
</evidence>
<accession>A0A6P0UE35</accession>
<sequence>MKTESNSLGVQKNQLDYKEVIRPYTKHWIWFVIAFFIAIIAAFLYIRYATPMYAVRGKIQIIEDQNSASELSALKDLNVFTGGNAFVEDEIEILSSRSNMIEVVKKLGLNMSIIAKGNIHDAELYKRNVPFKLNFLVPDSLILRSRASYFIRISSESSFEFREKEDSPLKNFSFGTNVNTEIGDFVLLPNLPEPDMRGQVGREFQVNLFPIDRIAQAYKSNLTITVSDEKSDILSLYIEDPVEQKGIDIINTLIDTYNENAIEDKKQIADKTSSFINDRIQEIYGDLSTVDQTAQDFKSGRGIADVASQTSSNISISAQSQQELQEAQFQLNQAASMKDIVDSQQGFEPLPSNIGLSDPSITSTTATYNQLVNERKRLLRSSNEKNPVIVSLDEQLSGLRRSLQSSLGSMTNNLNMQVTNLSNRLSQVNARIYATPGNERALRDITRQQQTTESLYLYLLQKQVESEITFASAAPKSKVIDRAYGASPFPVSPQKIKVLLAFAILGLLIPFTIIYVKELLDNKVHNKLSLETYIGSIPVLAELPKLSSKENLLVKTSERSVMGESLRILRTNLDFIINSKSGNAKRGNVIFVTSTIPGEGKTLVSSNLAMIFAKANKKVLLIGADIRNPRIYQFYSGKNVDRLGKPTRDKSIVGLTDYLVDKTIGIGEIISPMLVHDQTVDVIYSGKIPPNPAELLMSERMKELLIEVPSEYDYVIVDTAPLMVVSDTLLISEYADQILYVVRADKTELKVLDFPLKLHAEGKLKGLSFVVNGVKESNLGYGGKYGYGYAEKRKKWWQFT</sequence>
<dbReference type="GO" id="GO:0004715">
    <property type="term" value="F:non-membrane spanning protein tyrosine kinase activity"/>
    <property type="evidence" value="ECO:0007669"/>
    <property type="project" value="UniProtKB-EC"/>
</dbReference>
<evidence type="ECO:0000259" key="19">
    <source>
        <dbReference type="Pfam" id="PF13807"/>
    </source>
</evidence>
<evidence type="ECO:0000256" key="4">
    <source>
        <dbReference type="ARBA" id="ARBA00011903"/>
    </source>
</evidence>
<keyword evidence="5" id="KW-1003">Cell membrane</keyword>
<dbReference type="SUPFAM" id="SSF52540">
    <property type="entry name" value="P-loop containing nucleoside triphosphate hydrolases"/>
    <property type="match status" value="1"/>
</dbReference>
<comment type="similarity">
    <text evidence="3">Belongs to the etk/wzc family.</text>
</comment>
<dbReference type="GO" id="GO:0005524">
    <property type="term" value="F:ATP binding"/>
    <property type="evidence" value="ECO:0007669"/>
    <property type="project" value="UniProtKB-KW"/>
</dbReference>
<evidence type="ECO:0000256" key="13">
    <source>
        <dbReference type="ARBA" id="ARBA00023136"/>
    </source>
</evidence>
<gene>
    <name evidence="20" type="ORF">GWK09_13360</name>
</gene>
<dbReference type="CDD" id="cd05387">
    <property type="entry name" value="BY-kinase"/>
    <property type="match status" value="1"/>
</dbReference>
<keyword evidence="12 16" id="KW-1133">Transmembrane helix</keyword>
<keyword evidence="11" id="KW-0067">ATP-binding</keyword>
<dbReference type="Pfam" id="PF13614">
    <property type="entry name" value="AAA_31"/>
    <property type="match status" value="1"/>
</dbReference>
<comment type="similarity">
    <text evidence="2">Belongs to the CpsD/CapB family.</text>
</comment>
<keyword evidence="6" id="KW-0997">Cell inner membrane</keyword>
<keyword evidence="7 20" id="KW-0808">Transferase</keyword>
<evidence type="ECO:0000256" key="3">
    <source>
        <dbReference type="ARBA" id="ARBA00008883"/>
    </source>
</evidence>
<dbReference type="GO" id="GO:0005886">
    <property type="term" value="C:plasma membrane"/>
    <property type="evidence" value="ECO:0007669"/>
    <property type="project" value="UniProtKB-SubCell"/>
</dbReference>
<evidence type="ECO:0000256" key="10">
    <source>
        <dbReference type="ARBA" id="ARBA00022777"/>
    </source>
</evidence>
<dbReference type="InterPro" id="IPR032807">
    <property type="entry name" value="GNVR"/>
</dbReference>
<comment type="catalytic activity">
    <reaction evidence="15">
        <text>L-tyrosyl-[protein] + ATP = O-phospho-L-tyrosyl-[protein] + ADP + H(+)</text>
        <dbReference type="Rhea" id="RHEA:10596"/>
        <dbReference type="Rhea" id="RHEA-COMP:10136"/>
        <dbReference type="Rhea" id="RHEA-COMP:20101"/>
        <dbReference type="ChEBI" id="CHEBI:15378"/>
        <dbReference type="ChEBI" id="CHEBI:30616"/>
        <dbReference type="ChEBI" id="CHEBI:46858"/>
        <dbReference type="ChEBI" id="CHEBI:61978"/>
        <dbReference type="ChEBI" id="CHEBI:456216"/>
        <dbReference type="EC" id="2.7.10.2"/>
    </reaction>
</comment>
<dbReference type="NCBIfam" id="TIGR01007">
    <property type="entry name" value="eps_fam"/>
    <property type="match status" value="1"/>
</dbReference>
<evidence type="ECO:0000313" key="20">
    <source>
        <dbReference type="EMBL" id="NER11514.1"/>
    </source>
</evidence>
<evidence type="ECO:0000256" key="2">
    <source>
        <dbReference type="ARBA" id="ARBA00007316"/>
    </source>
</evidence>
<proteinExistence type="inferred from homology"/>
<dbReference type="InterPro" id="IPR005702">
    <property type="entry name" value="Wzc-like_C"/>
</dbReference>
<protein>
    <recommendedName>
        <fullName evidence="4">non-specific protein-tyrosine kinase</fullName>
        <ecNumber evidence="4">2.7.10.2</ecNumber>
    </recommendedName>
</protein>
<evidence type="ECO:0000256" key="8">
    <source>
        <dbReference type="ARBA" id="ARBA00022692"/>
    </source>
</evidence>
<dbReference type="PANTHER" id="PTHR32309">
    <property type="entry name" value="TYROSINE-PROTEIN KINASE"/>
    <property type="match status" value="1"/>
</dbReference>
<dbReference type="PANTHER" id="PTHR32309:SF13">
    <property type="entry name" value="FERRIC ENTEROBACTIN TRANSPORT PROTEIN FEPE"/>
    <property type="match status" value="1"/>
</dbReference>
<dbReference type="InterPro" id="IPR050445">
    <property type="entry name" value="Bact_polysacc_biosynth/exp"/>
</dbReference>
<evidence type="ECO:0000256" key="15">
    <source>
        <dbReference type="ARBA" id="ARBA00051245"/>
    </source>
</evidence>
<dbReference type="EMBL" id="JAABOP010000005">
    <property type="protein sequence ID" value="NER11514.1"/>
    <property type="molecule type" value="Genomic_DNA"/>
</dbReference>
<dbReference type="InterPro" id="IPR003856">
    <property type="entry name" value="LPS_length_determ_N"/>
</dbReference>
<comment type="caution">
    <text evidence="20">The sequence shown here is derived from an EMBL/GenBank/DDBJ whole genome shotgun (WGS) entry which is preliminary data.</text>
</comment>
<dbReference type="InterPro" id="IPR027417">
    <property type="entry name" value="P-loop_NTPase"/>
</dbReference>
<dbReference type="RefSeq" id="WP_163693971.1">
    <property type="nucleotide sequence ID" value="NZ_FXTW01000003.1"/>
</dbReference>
<comment type="subcellular location">
    <subcellularLocation>
        <location evidence="1">Cell inner membrane</location>
        <topology evidence="1">Multi-pass membrane protein</topology>
    </subcellularLocation>
</comment>